<evidence type="ECO:0000313" key="2">
    <source>
        <dbReference type="EMBL" id="KIX13285.1"/>
    </source>
</evidence>
<reference evidence="2 3" key="1">
    <citation type="submission" date="2013-11" db="EMBL/GenBank/DDBJ databases">
        <title>Metagenomic analysis of a methanogenic consortium involved in long chain n-alkane degradation.</title>
        <authorList>
            <person name="Davidova I.A."/>
            <person name="Callaghan A.V."/>
            <person name="Wawrik B."/>
            <person name="Pruitt S."/>
            <person name="Marks C."/>
            <person name="Duncan K.E."/>
            <person name="Suflita J.M."/>
        </authorList>
    </citation>
    <scope>NUCLEOTIDE SEQUENCE [LARGE SCALE GENOMIC DNA]</scope>
    <source>
        <strain evidence="2 3">SPR</strain>
    </source>
</reference>
<protein>
    <submittedName>
        <fullName evidence="2">Uncharacterized protein</fullName>
    </submittedName>
</protein>
<sequence length="120" mass="13224">MYCGLSKDVALFKKLKWHARICSEINSFWACILAHSPKVGKPVHSSTKGCGNCKIKSGFPLPARTNPFILKVRQKFPRPDQAWQPTGPGRRKGRSDLIVNLGGSPRGPALYLQTGGSLRH</sequence>
<name>A0A0D2JUS3_9BACT</name>
<dbReference type="InParanoid" id="A0A0D2JUS3"/>
<dbReference type="EMBL" id="AZAC01000017">
    <property type="protein sequence ID" value="KIX13285.1"/>
    <property type="molecule type" value="Genomic_DNA"/>
</dbReference>
<dbReference type="AlphaFoldDB" id="A0A0D2JUS3"/>
<organism evidence="2 3">
    <name type="scientific">Dethiosulfatarculus sandiegensis</name>
    <dbReference type="NCBI Taxonomy" id="1429043"/>
    <lineage>
        <taxon>Bacteria</taxon>
        <taxon>Pseudomonadati</taxon>
        <taxon>Thermodesulfobacteriota</taxon>
        <taxon>Desulfarculia</taxon>
        <taxon>Desulfarculales</taxon>
        <taxon>Desulfarculaceae</taxon>
        <taxon>Dethiosulfatarculus</taxon>
    </lineage>
</organism>
<gene>
    <name evidence="2" type="ORF">X474_15005</name>
</gene>
<evidence type="ECO:0000313" key="3">
    <source>
        <dbReference type="Proteomes" id="UP000032233"/>
    </source>
</evidence>
<proteinExistence type="predicted"/>
<evidence type="ECO:0000256" key="1">
    <source>
        <dbReference type="SAM" id="MobiDB-lite"/>
    </source>
</evidence>
<dbReference type="Proteomes" id="UP000032233">
    <property type="component" value="Unassembled WGS sequence"/>
</dbReference>
<accession>A0A0D2JUS3</accession>
<keyword evidence="3" id="KW-1185">Reference proteome</keyword>
<feature type="region of interest" description="Disordered" evidence="1">
    <location>
        <begin position="78"/>
        <end position="105"/>
    </location>
</feature>
<comment type="caution">
    <text evidence="2">The sequence shown here is derived from an EMBL/GenBank/DDBJ whole genome shotgun (WGS) entry which is preliminary data.</text>
</comment>